<sequence>MWLFELAISIWFGYELVASLSSPFFDSLQQLLCGSVIGFIVNSWIVFFISYPIGLTPFCGTLSMIILAVFAYLLHQKNGRLSKSKNNFIFHLTNLQMVTYALFGIIYFLFMNASQFYDHQRSKGAGYSDMPFHLNIINSFSVGCNNPRKSFFGIISAFYAGEPLAYPFIPNYHAAMLMNTGFTSARYALFIPSLFICYSLLVGLYSLTYYFSKSHVSCLISLILFTNLGGLAWTHLFDPKHRLDPRRDWIHDWGNNQHEYWFHPIMHIIIPQRAAMWSLPLCVWTTLCLVIGCELKNHKMLILAGVMTGLMPQVQVHSYVAIAQYSVSLFLLMFPWKDYRNQEKVKKYIIFWSYFAITANVIAVPQLYPYFMRVSHQKNQFLQVKPIWKGRSSVQKSWFKPILLWWRGLGIFAFISLVSGWILMTKWQMTMYIPSVIVFLLTNIIRYQPWEMDNTKLFYAGWVPLALAVVSNYISYFIITPKTLLRKIFGYSVAFIFIIGCTLSAFMSTTQSMFFPTRLYEPDDYKFGLWIAENTPPDAVFLFRSSPHNPIASIAGRQVFLGYDGWVQSHGLDLSRRYTEQYLMKNPNDIDAFHRNGISYVATCGWCAFKDFSGNSSIWKNIFDSGRYKVYRLLV</sequence>
<evidence type="ECO:0000313" key="2">
    <source>
        <dbReference type="EMBL" id="OHT11478.1"/>
    </source>
</evidence>
<dbReference type="VEuPathDB" id="TrichDB:TRFO_19012"/>
<dbReference type="GeneID" id="94835221"/>
<dbReference type="EMBL" id="MLAK01000586">
    <property type="protein sequence ID" value="OHT11478.1"/>
    <property type="molecule type" value="Genomic_DNA"/>
</dbReference>
<reference evidence="2" key="1">
    <citation type="submission" date="2016-10" db="EMBL/GenBank/DDBJ databases">
        <authorList>
            <person name="Benchimol M."/>
            <person name="Almeida L.G."/>
            <person name="Vasconcelos A.T."/>
            <person name="Perreira-Neves A."/>
            <person name="Rosa I.A."/>
            <person name="Tasca T."/>
            <person name="Bogo M.R."/>
            <person name="de Souza W."/>
        </authorList>
    </citation>
    <scope>NUCLEOTIDE SEQUENCE [LARGE SCALE GENOMIC DNA]</scope>
    <source>
        <strain evidence="2">K</strain>
    </source>
</reference>
<feature type="transmembrane region" description="Helical" evidence="1">
    <location>
        <begin position="488"/>
        <end position="508"/>
    </location>
</feature>
<proteinExistence type="predicted"/>
<comment type="caution">
    <text evidence="2">The sequence shown here is derived from an EMBL/GenBank/DDBJ whole genome shotgun (WGS) entry which is preliminary data.</text>
</comment>
<keyword evidence="1" id="KW-1133">Transmembrane helix</keyword>
<protein>
    <submittedName>
        <fullName evidence="2">Uncharacterized protein</fullName>
    </submittedName>
</protein>
<dbReference type="AlphaFoldDB" id="A0A1J4KP46"/>
<accession>A0A1J4KP46</accession>
<keyword evidence="1" id="KW-0472">Membrane</keyword>
<keyword evidence="1" id="KW-0812">Transmembrane</keyword>
<organism evidence="2 3">
    <name type="scientific">Tritrichomonas foetus</name>
    <dbReference type="NCBI Taxonomy" id="1144522"/>
    <lineage>
        <taxon>Eukaryota</taxon>
        <taxon>Metamonada</taxon>
        <taxon>Parabasalia</taxon>
        <taxon>Tritrichomonadida</taxon>
        <taxon>Tritrichomonadidae</taxon>
        <taxon>Tritrichomonas</taxon>
    </lineage>
</organism>
<name>A0A1J4KP46_9EUKA</name>
<feature type="transmembrane region" description="Helical" evidence="1">
    <location>
        <begin position="316"/>
        <end position="336"/>
    </location>
</feature>
<feature type="transmembrane region" description="Helical" evidence="1">
    <location>
        <begin position="187"/>
        <end position="211"/>
    </location>
</feature>
<feature type="transmembrane region" description="Helical" evidence="1">
    <location>
        <begin position="457"/>
        <end position="476"/>
    </location>
</feature>
<feature type="transmembrane region" description="Helical" evidence="1">
    <location>
        <begin position="31"/>
        <end position="49"/>
    </location>
</feature>
<evidence type="ECO:0000256" key="1">
    <source>
        <dbReference type="SAM" id="Phobius"/>
    </source>
</evidence>
<gene>
    <name evidence="2" type="ORF">TRFO_19012</name>
</gene>
<feature type="transmembrane region" description="Helical" evidence="1">
    <location>
        <begin position="274"/>
        <end position="295"/>
    </location>
</feature>
<dbReference type="OrthoDB" id="10263533at2759"/>
<dbReference type="Proteomes" id="UP000179807">
    <property type="component" value="Unassembled WGS sequence"/>
</dbReference>
<evidence type="ECO:0000313" key="3">
    <source>
        <dbReference type="Proteomes" id="UP000179807"/>
    </source>
</evidence>
<feature type="transmembrane region" description="Helical" evidence="1">
    <location>
        <begin position="348"/>
        <end position="371"/>
    </location>
</feature>
<feature type="transmembrane region" description="Helical" evidence="1">
    <location>
        <begin position="404"/>
        <end position="423"/>
    </location>
</feature>
<feature type="transmembrane region" description="Helical" evidence="1">
    <location>
        <begin position="55"/>
        <end position="75"/>
    </location>
</feature>
<dbReference type="RefSeq" id="XP_068364614.1">
    <property type="nucleotide sequence ID" value="XM_068500517.1"/>
</dbReference>
<feature type="transmembrane region" description="Helical" evidence="1">
    <location>
        <begin position="218"/>
        <end position="237"/>
    </location>
</feature>
<keyword evidence="3" id="KW-1185">Reference proteome</keyword>
<feature type="transmembrane region" description="Helical" evidence="1">
    <location>
        <begin position="87"/>
        <end position="110"/>
    </location>
</feature>